<dbReference type="Gene3D" id="3.90.550.10">
    <property type="entry name" value="Spore Coat Polysaccharide Biosynthesis Protein SpsA, Chain A"/>
    <property type="match status" value="1"/>
</dbReference>
<dbReference type="GO" id="GO:0016779">
    <property type="term" value="F:nucleotidyltransferase activity"/>
    <property type="evidence" value="ECO:0007669"/>
    <property type="project" value="UniProtKB-KW"/>
</dbReference>
<dbReference type="STRING" id="305900.GV64_20665"/>
<evidence type="ECO:0000313" key="3">
    <source>
        <dbReference type="Proteomes" id="UP000027997"/>
    </source>
</evidence>
<dbReference type="Proteomes" id="UP000027997">
    <property type="component" value="Unassembled WGS sequence"/>
</dbReference>
<accession>A0A081KF86</accession>
<sequence>MKAMILAAGYGKRLRPITLSTPKPLVLVAGKPLITYHIERLAQAGFHELVINHGWLGEKIEQALGSGSNWGVNIQYSPEGEPLETGGGIVQALPMLGDMPFIVMNGDVYTDLELGSLRLPEGMLAHLVMVDNPDFHPEGDFCLRDGHLFEKDKMPSGQNLTFSGISVLSPRLFDGCQVGESFALAPLLIRAMKQDKVSGQYHKGFWTDAGSIVRLEALERYLKQQLQEHLQDQNQNNLQDQSRTS</sequence>
<dbReference type="SUPFAM" id="SSF53448">
    <property type="entry name" value="Nucleotide-diphospho-sugar transferases"/>
    <property type="match status" value="1"/>
</dbReference>
<dbReference type="CDD" id="cd06422">
    <property type="entry name" value="NTP_transferase_like_1"/>
    <property type="match status" value="1"/>
</dbReference>
<gene>
    <name evidence="2" type="ORF">GV64_20665</name>
</gene>
<dbReference type="NCBIfam" id="NF045761">
    <property type="entry name" value="NAMPUrTaseMurU"/>
    <property type="match status" value="1"/>
</dbReference>
<dbReference type="Pfam" id="PF00483">
    <property type="entry name" value="NTP_transferase"/>
    <property type="match status" value="1"/>
</dbReference>
<dbReference type="EMBL" id="JOJP01000001">
    <property type="protein sequence ID" value="KEI72812.1"/>
    <property type="molecule type" value="Genomic_DNA"/>
</dbReference>
<protein>
    <submittedName>
        <fullName evidence="2">Mannose-1-phosphate guanylyltransferase</fullName>
    </submittedName>
</protein>
<reference evidence="2 3" key="1">
    <citation type="submission" date="2014-06" db="EMBL/GenBank/DDBJ databases">
        <title>Whole Genome Sequences of Three Symbiotic Endozoicomonas Bacteria.</title>
        <authorList>
            <person name="Neave M.J."/>
            <person name="Apprill A."/>
            <person name="Voolstra C.R."/>
        </authorList>
    </citation>
    <scope>NUCLEOTIDE SEQUENCE [LARGE SCALE GENOMIC DNA]</scope>
    <source>
        <strain evidence="2 3">DSM 22380</strain>
    </source>
</reference>
<evidence type="ECO:0000313" key="2">
    <source>
        <dbReference type="EMBL" id="KEI72812.1"/>
    </source>
</evidence>
<proteinExistence type="predicted"/>
<dbReference type="InterPro" id="IPR050486">
    <property type="entry name" value="Mannose-1P_guanyltransferase"/>
</dbReference>
<keyword evidence="3" id="KW-1185">Reference proteome</keyword>
<dbReference type="InterPro" id="IPR005835">
    <property type="entry name" value="NTP_transferase_dom"/>
</dbReference>
<keyword evidence="2" id="KW-0548">Nucleotidyltransferase</keyword>
<keyword evidence="2" id="KW-0808">Transferase</keyword>
<feature type="domain" description="Nucleotidyl transferase" evidence="1">
    <location>
        <begin position="2"/>
        <end position="114"/>
    </location>
</feature>
<evidence type="ECO:0000259" key="1">
    <source>
        <dbReference type="Pfam" id="PF00483"/>
    </source>
</evidence>
<organism evidence="2 3">
    <name type="scientific">Endozoicomonas elysicola</name>
    <dbReference type="NCBI Taxonomy" id="305900"/>
    <lineage>
        <taxon>Bacteria</taxon>
        <taxon>Pseudomonadati</taxon>
        <taxon>Pseudomonadota</taxon>
        <taxon>Gammaproteobacteria</taxon>
        <taxon>Oceanospirillales</taxon>
        <taxon>Endozoicomonadaceae</taxon>
        <taxon>Endozoicomonas</taxon>
    </lineage>
</organism>
<dbReference type="PANTHER" id="PTHR22572">
    <property type="entry name" value="SUGAR-1-PHOSPHATE GUANYL TRANSFERASE"/>
    <property type="match status" value="1"/>
</dbReference>
<dbReference type="InterPro" id="IPR029044">
    <property type="entry name" value="Nucleotide-diphossugar_trans"/>
</dbReference>
<comment type="caution">
    <text evidence="2">The sequence shown here is derived from an EMBL/GenBank/DDBJ whole genome shotgun (WGS) entry which is preliminary data.</text>
</comment>
<dbReference type="RefSeq" id="WP_020581490.1">
    <property type="nucleotide sequence ID" value="NZ_JOJP01000001.1"/>
</dbReference>
<name>A0A081KF86_9GAMM</name>
<dbReference type="AlphaFoldDB" id="A0A081KF86"/>
<dbReference type="eggNOG" id="COG1208">
    <property type="taxonomic scope" value="Bacteria"/>
</dbReference>
<dbReference type="InterPro" id="IPR054790">
    <property type="entry name" value="MurU"/>
</dbReference>